<dbReference type="EMBL" id="FNFC01000006">
    <property type="protein sequence ID" value="SDJ63103.1"/>
    <property type="molecule type" value="Genomic_DNA"/>
</dbReference>
<accession>A0A1G8VAS8</accession>
<evidence type="ECO:0000256" key="1">
    <source>
        <dbReference type="SAM" id="MobiDB-lite"/>
    </source>
</evidence>
<reference evidence="2 3" key="1">
    <citation type="submission" date="2016-10" db="EMBL/GenBank/DDBJ databases">
        <authorList>
            <person name="de Groot N.N."/>
        </authorList>
    </citation>
    <scope>NUCLEOTIDE SEQUENCE [LARGE SCALE GENOMIC DNA]</scope>
    <source>
        <strain evidence="2 3">IBRC-M10015</strain>
    </source>
</reference>
<dbReference type="STRING" id="890420.SAMN05216226_106105"/>
<dbReference type="OrthoDB" id="315526at2157"/>
<evidence type="ECO:0000313" key="2">
    <source>
        <dbReference type="EMBL" id="SDJ63103.1"/>
    </source>
</evidence>
<sequence>MASEELSPPDGFDKGPSNDFEQDVETIELTAGETLCGTVTGKDEGDGEFGPYVRLRINDDDRGLIDYFAKGEAKQMYFADDLAVGDDVWVGMKTETQEHNGNEYHPTICRVTE</sequence>
<organism evidence="2 3">
    <name type="scientific">Halovenus aranensis</name>
    <dbReference type="NCBI Taxonomy" id="890420"/>
    <lineage>
        <taxon>Archaea</taxon>
        <taxon>Methanobacteriati</taxon>
        <taxon>Methanobacteriota</taxon>
        <taxon>Stenosarchaea group</taxon>
        <taxon>Halobacteria</taxon>
        <taxon>Halobacteriales</taxon>
        <taxon>Haloarculaceae</taxon>
        <taxon>Halovenus</taxon>
    </lineage>
</organism>
<dbReference type="Proteomes" id="UP000198856">
    <property type="component" value="Unassembled WGS sequence"/>
</dbReference>
<proteinExistence type="predicted"/>
<dbReference type="RefSeq" id="WP_092701555.1">
    <property type="nucleotide sequence ID" value="NZ_FNFC01000006.1"/>
</dbReference>
<keyword evidence="3" id="KW-1185">Reference proteome</keyword>
<protein>
    <submittedName>
        <fullName evidence="2">Uncharacterized protein</fullName>
    </submittedName>
</protein>
<dbReference type="AlphaFoldDB" id="A0A1G8VAS8"/>
<feature type="region of interest" description="Disordered" evidence="1">
    <location>
        <begin position="1"/>
        <end position="21"/>
    </location>
</feature>
<evidence type="ECO:0000313" key="3">
    <source>
        <dbReference type="Proteomes" id="UP000198856"/>
    </source>
</evidence>
<name>A0A1G8VAS8_9EURY</name>
<gene>
    <name evidence="2" type="ORF">SAMN05216226_106105</name>
</gene>